<evidence type="ECO:0000313" key="3">
    <source>
        <dbReference type="EMBL" id="MBM7057440.1"/>
    </source>
</evidence>
<feature type="compositionally biased region" description="Low complexity" evidence="2">
    <location>
        <begin position="121"/>
        <end position="142"/>
    </location>
</feature>
<comment type="caution">
    <text evidence="3">The sequence shown here is derived from an EMBL/GenBank/DDBJ whole genome shotgun (WGS) entry which is preliminary data.</text>
</comment>
<feature type="compositionally biased region" description="Gly residues" evidence="2">
    <location>
        <begin position="260"/>
        <end position="271"/>
    </location>
</feature>
<feature type="compositionally biased region" description="Low complexity" evidence="2">
    <location>
        <begin position="3297"/>
        <end position="3313"/>
    </location>
</feature>
<dbReference type="NCBIfam" id="NF012197">
    <property type="entry name" value="lonely_Cys"/>
    <property type="match status" value="1"/>
</dbReference>
<evidence type="ECO:0000256" key="2">
    <source>
        <dbReference type="SAM" id="MobiDB-lite"/>
    </source>
</evidence>
<feature type="coiled-coil region" evidence="1">
    <location>
        <begin position="3894"/>
        <end position="3928"/>
    </location>
</feature>
<dbReference type="RefSeq" id="WP_205085607.1">
    <property type="nucleotide sequence ID" value="NZ_JAFEUF010000194.1"/>
</dbReference>
<feature type="region of interest" description="Disordered" evidence="2">
    <location>
        <begin position="670"/>
        <end position="798"/>
    </location>
</feature>
<feature type="compositionally biased region" description="Low complexity" evidence="2">
    <location>
        <begin position="310"/>
        <end position="339"/>
    </location>
</feature>
<feature type="compositionally biased region" description="Polar residues" evidence="2">
    <location>
        <begin position="58"/>
        <end position="75"/>
    </location>
</feature>
<gene>
    <name evidence="3" type="ORF">JS521_27185</name>
</gene>
<keyword evidence="4" id="KW-1185">Reference proteome</keyword>
<feature type="region of interest" description="Disordered" evidence="2">
    <location>
        <begin position="1830"/>
        <end position="1850"/>
    </location>
</feature>
<feature type="compositionally biased region" description="Low complexity" evidence="2">
    <location>
        <begin position="104"/>
        <end position="113"/>
    </location>
</feature>
<feature type="compositionally biased region" description="Basic and acidic residues" evidence="2">
    <location>
        <begin position="450"/>
        <end position="459"/>
    </location>
</feature>
<feature type="compositionally biased region" description="Polar residues" evidence="2">
    <location>
        <begin position="408"/>
        <end position="421"/>
    </location>
</feature>
<name>A0ABS2I6J2_9ACTN</name>
<feature type="compositionally biased region" description="Polar residues" evidence="2">
    <location>
        <begin position="192"/>
        <end position="202"/>
    </location>
</feature>
<keyword evidence="1" id="KW-0175">Coiled coil</keyword>
<sequence>ATPYPNTVSADLPNGPGSGIGTLPPTTYTPPPAVSPPAGVNTLPKAGSDALTRPTDFSPRNTSGPNGLTGPNSLLNPGNVVGPNSVVGTNGVIGAGGVTGSNGITGTSGSSLPQLPPPTSSLPSSSSTPSTLPSSSLSDSTPLTPPPASGRTSGTGTNTDLTSYDLTPETTPELTPELSPELAPDLLPGTSPDMSGSTNDLPNNLGGPKGSSSAPDPSTIGGSNGTGSANFSDDVSADTDADGVQGERQDDGTGQEAPGRGTGGRSTGGQPGLDDTAHQRTDGVPNQADADADAVAPPTPVATSAGSNTPAPAAGNQGTQQGNSGTGNSSQQPSQNGPAEPGDADVLPGGQEAGQADAEAGQETADGTESPAPPQPRGTGSDDTARTPGGGRNTTGPEEAPAAPEAVRTSSDLSTGGVTDETTGDLGAETGTGLSAGPTPESAVPVADPVRPEQWRSGRTDAPATAVRIDPPSDAGRAPADTTPLDGPETPVRAWVQRIQADDGRWLSNVSLHLPVRTGEGFSPAELNALQERMRTLLDTHLNHGLQLPGSGDQLHLDVTLTAAPDHAEAVELSRTAEPEGSDHLNWRLHSTDPATSPEEAAEWRTRDDAAVLQQLLGYAGIPDRGPAAEALLRRLVRQSDTGTGTPGPAVPQHFLQAVESVVTSAAVADHPLTARGTRPPSGIDNPAQALRTPTPGSVDPEAPVRAAVPFRTTSAAPTETGTPSRTPASATDSDADVRPAARQEAIAQGVEETPPAAVPLATEGRGDGRGPTPGAGKGKGRSTDQETASAGEPVLLDFPGSAAVDDAVDAARREHEDAVAAFGRAARTVSTLDARVTSGRGGTDDTARLYDAWQDLSTAQRRLDAALDRLRDLGADAAHDAAVASIVPRVSRTAAERRLTAALVTADDLPTDPPRPAPDALVTPEELAAAGVTPDQGPALEAQLNGSVRFEDSGITDPVQRVRLLMDRPGPWSAALDGIAARASRRTWSAAHENFALDALRGTGVPAGTDPAEAWRRATSLVLPLELHPVLADSRHARGDHLDAVRQVAQHLAVHGADAVSGTELAARVRRELGLPPRLPGGAPASDQSYAAAELERLALLEEPGATPDIDGLTRRVLHLPADSEVSAGQRDRLLVTVENAMAAGWSSSVDALGAYHLATGGALDHGRHIMAANGAYQGLNLTGRPVGPVDTTQVWQRRNGQFQGPLDPLWDAGTGAYVVVADGGHDHVMLPWGQGQVQVPWREFVELVAHDPGVVGLPADTPVVLVLAHGGDQGLALPRTLAFRTGRDGVWAHSGQVGLVTDPATGVERIVVENRRSEGLPLGGWFGSDADDLGPGGVADEGFVTALNGTILPDPALKTRTIGDDGRSIGRVTMSDPDLVTNEPMLESMAEITEFVQFDPVSEGALGEPAALLENGRPVYHFAQHGQPLRGVMEVADGSPPVQVGGEETGRYIRRRPSMRKLGPNAVIDLGSCWADATAEDLPYLSDAGEPPYVFDTLGTTSYAQGVANGSGAGVMAVDRVHVLMRGATPKAGALASPSGEQGVRSLLLPEPGPAGLAALARTAHLHTGDGPVPADVLDTTLRLVKALRRSFGADVASDGRFEALLRGIGALENMRRADPHLRVLGPFTLHHLHLVTHARHQRTSNDPPSRDDVRRVLLDAAGKREEAAAGRLTLHQYTPMPSLDWALKRLAGRDLAALAADVLRLPDAGAVSRADVSRLVWGAVKGAEALRSVTDPVALAKKALHLPGSAAPTPDEAGDRLLWLMAGAAVTGFDPADPTELAAWDLVRHGALDDSTLLTADGVPTGRNWTRGTVTGDIATEGYLVSPDGGPDGATPHPAPWPDAPKGSAATAYVLTADSTNGHVAMPWTDGSSRWVPGSEIAALLRHDRVHQQIALRAPLLVIGSHTNPGSLAQHIAGRAGTARTTLLSELPSALVPHPVNGRNAIVLTEGTAARPDHWQTRRPAALPGTSAQQGPLHTFTGRAPGTESSTAVATSSTAAAPAPLSQYIRDHGRRHDGHVGLVLHEPTPETVLDGLHRSIVEALGADPETTGGQRLLTRLQDVLSAEEIELNRPYLRSRQGYRITLRHGGRDRTVDVRLSYADPVRSTKYGGDTGGRPPPLPDMGVEARAGGGQSTSHVEGSGNIRTGSVPWSGIFPDDRAGALRWWDSTVNVSATHNQLTQSVTVGETFLVTSKQQAEEPAHPMDVDGRWQIQVDTPREGETDNWQAEQSHGALTIWFHEHLAFDGDDTTALPEPGDVDDLPLWGGDSVAEPRRLLTELLQDDTFAALRDLDEDSERALENFLSQRMLQGTPHLQRDGGVFSPTLLDGDGNAVGVLELTAVIEPGRPMRKSADGRSTLETWFSHASSVDKSAKLTSGMGVEAAGGPAFTTDHTPGHPAAASSFGGNLMGKAAVNWQLTDQLSNVSSATLMHGLRTKSSHLLTSGRVAYTATLHRAGGGLVSSTFGPWTDGLRLRIAQRATMAGHRPAPAELRELPEHLENLESIGYTETPLKVDGADPLFTAAEAWLRREGFLPPVRHRSRSAVFRLDEPLVVAQLENLRRLRQMRSTYGLASSAPDAVDGGESVWFERPNAVSGTRRVQLVFSAARDTTRPAVHTRRLPDVLHVGSSSYESGGARQRGTALSGALGGGGGLNAPIDQGSWGLNTAPDYLGTRQLTDASSTAGQVGYDQFTMTTRNGSELFEVPARLGLDLYEGTGEDPLVRFAETDADGNPARPEAEPEAEDDLEMQIGAAATPTVPGSVRLLVPHYRTRVPAPAPAPAPGHVIRQPVTDGGPRDDQRRLALVDDRGRPLPGLTRLPEGAIVDTFRGTSALMTALRRIVAGTYPGSPGRGRVGRAVQRASTTLSGLATETARRGSAMKEALPAGLSGAVNRAGSAVNWAAAPVVWAAKTSTDGAAATYKWTSVAVAGASLNDRGTLAAEARQDAIRPGQLISRAPQILGGAYVVEGLTLPGMAADQVMMLEVTGYLSNPRNLGSESLYSEQDVLSGDTSGRQRGVGVNHQGNLQVTALQAAPTPPELLVHQANPGGRYSQSRRTDDTATVGSGTKITHATEHSGDTLWIGNDLTLLLTVRWGVRNVAGNTVGLGPYAPVTVAIDLPRAVTYLAPAQAVAQLAAWFQGMPGIPALTLNPLDVPLPDRYARTRQLGKATVLTVTQLDDTANRRERRDRMRQELTALVDSEAPGALRPGHASYLPGVATEIARVTEPAALRALPGRGPGGQVRFHFLHVAYGGARLVEVALTAEPMLQTPALRGLRGRRAGAGTGLEHVDTHTPQSRVTTSGTTTTRQGTVNPVSRYPRPGATSWTDRAGPSLAVAETRARTARSEVATEDRFWTRSGSVADFAVDYRYTATVRSQAVWQWPANIPGALFQSGLLNLSGLEGDVAQRVRSWAGRLLRGRPVSRASVPAATALRFVASEADRPKQHEGPRAPALLGADPLLLTATDAAAQGTTPFPQGVRLETTGPTPVYDYNAAPQLMQALYDVDPRMAASWGLPANASAEAVAARLAELVQAGEISLDPSRSASGLTDRMPGSWPVESAGTAPSLRISLHNPRPVTEAGDVAVDRVRRQNRTAAVASSAAGSFVLNQQGSYNLADGKSQVLGVTFPLAAQQPHALSSGGNASAFSFSRLRTGATSDPDDRRIPRTYETLVDTVIEVDGPDGVRYVTGSSTTRLWERDVLGFGVTPARPGPRIYDLPAILADQGADDLRDWAQHPVTDLPDVLADAIDEQDASAELWLALGPDPDGTRLARALFVGSLTAARAGKPVELVIRTGQGLRIWPFAADGSLADTTAATDEAWQNVADTIGVHLTAVRAEAAARYREGRLTRRQPGALAALDTADRAVDTATTAHRDADRAHTAARHDAATVRTELTTLRGRITEARDEITRLDTEAREAQARYDDTADEERGLHARWQRARAEVARLEELVAAAPDADPASPDGQDALDAAIEQADALRDRGRALHQRRAEDLDTAETAREEADGLRTRLERAVARETTLAGNLRRAETAVADAARVFREAETGLRRATGVRDTIQGQVDGIEAELVDVRDELGEQARRHTQAWEDLPALTDALATGRRAEGLGDGPSLRTTVSSAPARPTRAGRLRGQPLPAPPPETSATATATAPPAAATPTPAPRRGLPVAERTELAAGLAAMTEDERTSRLLPLSSADREALAADPALTAGLRRTLPADEFARTAALLMVDVPPGVDLPVSSGIEARAQVARMLRSPAVGGRMLNEGARLIVVPKDAATTSLDAFGLLRGETDENARPYDILRGVEAGGLAAVGEENLLGDTTAVPGSGLYADGYSAATHEFAHALHRHGLTDEQRRLITEAFHDKVLAGSFGAWPDGPLYDSSGTRRNYSARDEFEYFAQLTNAYLGTNTGTDPYTGHPRNNGAKWVRRNEPTLLPLLQELYGPDPRAVHHWGANPRAEEDTWAAFRALWDGHDGAYEPQPHAPPPPPPAPP</sequence>
<organism evidence="3 4">
    <name type="scientific">Streptomyces durocortorensis</name>
    <dbReference type="NCBI Taxonomy" id="2811104"/>
    <lineage>
        <taxon>Bacteria</taxon>
        <taxon>Bacillati</taxon>
        <taxon>Actinomycetota</taxon>
        <taxon>Actinomycetes</taxon>
        <taxon>Kitasatosporales</taxon>
        <taxon>Streptomycetaceae</taxon>
        <taxon>Streptomyces</taxon>
    </lineage>
</organism>
<dbReference type="EMBL" id="JAFEUF010000194">
    <property type="protein sequence ID" value="MBM7057440.1"/>
    <property type="molecule type" value="Genomic_DNA"/>
</dbReference>
<feature type="compositionally biased region" description="Polar residues" evidence="2">
    <location>
        <begin position="150"/>
        <end position="165"/>
    </location>
</feature>
<protein>
    <submittedName>
        <fullName evidence="3">Lonely Cys domain-containing protein</fullName>
    </submittedName>
</protein>
<dbReference type="Proteomes" id="UP000712045">
    <property type="component" value="Unassembled WGS sequence"/>
</dbReference>
<evidence type="ECO:0000256" key="1">
    <source>
        <dbReference type="SAM" id="Coils"/>
    </source>
</evidence>
<feature type="region of interest" description="Disordered" evidence="2">
    <location>
        <begin position="1"/>
        <end position="81"/>
    </location>
</feature>
<feature type="compositionally biased region" description="Low complexity" evidence="2">
    <location>
        <begin position="166"/>
        <end position="182"/>
    </location>
</feature>
<reference evidence="3 4" key="1">
    <citation type="submission" date="2021-02" db="EMBL/GenBank/DDBJ databases">
        <title>Genome Streptomyces sp. RHZ10.</title>
        <authorList>
            <person name="Besaury L."/>
        </authorList>
    </citation>
    <scope>NUCLEOTIDE SEQUENCE [LARGE SCALE GENOMIC DNA]</scope>
    <source>
        <strain evidence="3 4">RHZ10</strain>
    </source>
</reference>
<proteinExistence type="predicted"/>
<feature type="compositionally biased region" description="Low complexity" evidence="2">
    <location>
        <begin position="4137"/>
        <end position="4152"/>
    </location>
</feature>
<feature type="compositionally biased region" description="Polar residues" evidence="2">
    <location>
        <begin position="712"/>
        <end position="733"/>
    </location>
</feature>
<feature type="region of interest" description="Disordered" evidence="2">
    <location>
        <begin position="574"/>
        <end position="595"/>
    </location>
</feature>
<feature type="region of interest" description="Disordered" evidence="2">
    <location>
        <begin position="4098"/>
        <end position="4161"/>
    </location>
</feature>
<accession>A0ABS2I6J2</accession>
<feature type="region of interest" description="Disordered" evidence="2">
    <location>
        <begin position="2777"/>
        <end position="2801"/>
    </location>
</feature>
<feature type="non-terminal residue" evidence="3">
    <location>
        <position position="1"/>
    </location>
</feature>
<feature type="region of interest" description="Disordered" evidence="2">
    <location>
        <begin position="104"/>
        <end position="489"/>
    </location>
</feature>
<feature type="compositionally biased region" description="Low complexity" evidence="2">
    <location>
        <begin position="394"/>
        <end position="406"/>
    </location>
</feature>
<feature type="region of interest" description="Disordered" evidence="2">
    <location>
        <begin position="3286"/>
        <end position="3330"/>
    </location>
</feature>
<feature type="compositionally biased region" description="Low complexity" evidence="2">
    <location>
        <begin position="349"/>
        <end position="367"/>
    </location>
</feature>
<feature type="compositionally biased region" description="Basic and acidic residues" evidence="2">
    <location>
        <begin position="574"/>
        <end position="586"/>
    </location>
</feature>
<feature type="non-terminal residue" evidence="3">
    <location>
        <position position="4486"/>
    </location>
</feature>
<evidence type="ECO:0000313" key="4">
    <source>
        <dbReference type="Proteomes" id="UP000712045"/>
    </source>
</evidence>